<dbReference type="Pfam" id="PF13927">
    <property type="entry name" value="Ig_3"/>
    <property type="match status" value="1"/>
</dbReference>
<keyword evidence="2" id="KW-0677">Repeat</keyword>
<protein>
    <submittedName>
        <fullName evidence="6">Uncharacterized protein</fullName>
    </submittedName>
</protein>
<name>A0AAD9JCF3_9ANNE</name>
<dbReference type="InterPro" id="IPR050958">
    <property type="entry name" value="Cell_Adh-Cytoskel_Orgn"/>
</dbReference>
<dbReference type="SUPFAM" id="SSF48726">
    <property type="entry name" value="Immunoglobulin"/>
    <property type="match status" value="2"/>
</dbReference>
<dbReference type="Pfam" id="PF00041">
    <property type="entry name" value="fn3"/>
    <property type="match status" value="1"/>
</dbReference>
<dbReference type="AlphaFoldDB" id="A0AAD9JCF3"/>
<dbReference type="InterPro" id="IPR007110">
    <property type="entry name" value="Ig-like_dom"/>
</dbReference>
<evidence type="ECO:0000256" key="2">
    <source>
        <dbReference type="ARBA" id="ARBA00022737"/>
    </source>
</evidence>
<dbReference type="CDD" id="cd00096">
    <property type="entry name" value="Ig"/>
    <property type="match status" value="1"/>
</dbReference>
<dbReference type="Pfam" id="PF07679">
    <property type="entry name" value="I-set"/>
    <property type="match status" value="1"/>
</dbReference>
<evidence type="ECO:0000313" key="7">
    <source>
        <dbReference type="Proteomes" id="UP001208570"/>
    </source>
</evidence>
<evidence type="ECO:0000256" key="3">
    <source>
        <dbReference type="ARBA" id="ARBA00023157"/>
    </source>
</evidence>
<dbReference type="InterPro" id="IPR003599">
    <property type="entry name" value="Ig_sub"/>
</dbReference>
<feature type="domain" description="Ig-like" evidence="4">
    <location>
        <begin position="84"/>
        <end position="209"/>
    </location>
</feature>
<dbReference type="SMART" id="SM00060">
    <property type="entry name" value="FN3"/>
    <property type="match status" value="1"/>
</dbReference>
<comment type="caution">
    <text evidence="6">The sequence shown here is derived from an EMBL/GenBank/DDBJ whole genome shotgun (WGS) entry which is preliminary data.</text>
</comment>
<proteinExistence type="predicted"/>
<dbReference type="PROSITE" id="PS50835">
    <property type="entry name" value="IG_LIKE"/>
    <property type="match status" value="1"/>
</dbReference>
<dbReference type="SMART" id="SM00408">
    <property type="entry name" value="IGc2"/>
    <property type="match status" value="1"/>
</dbReference>
<gene>
    <name evidence="6" type="ORF">LSH36_399g07035</name>
</gene>
<evidence type="ECO:0000259" key="5">
    <source>
        <dbReference type="PROSITE" id="PS50853"/>
    </source>
</evidence>
<organism evidence="6 7">
    <name type="scientific">Paralvinella palmiformis</name>
    <dbReference type="NCBI Taxonomy" id="53620"/>
    <lineage>
        <taxon>Eukaryota</taxon>
        <taxon>Metazoa</taxon>
        <taxon>Spiralia</taxon>
        <taxon>Lophotrochozoa</taxon>
        <taxon>Annelida</taxon>
        <taxon>Polychaeta</taxon>
        <taxon>Sedentaria</taxon>
        <taxon>Canalipalpata</taxon>
        <taxon>Terebellida</taxon>
        <taxon>Terebelliformia</taxon>
        <taxon>Alvinellidae</taxon>
        <taxon>Paralvinella</taxon>
    </lineage>
</organism>
<sequence>MVIWQANQSGVASTIAINGRVSGNKRHRYSVMKDRNKQKHHLVIEEAGLDDEGTFMCEVFGSNPVSQQHSLIVNGLFYPSFPVPASVTVSPPGFLAVTVGDPIELTCNAEGKPNPKVTWSKTGGDISHHDAPSVEVEESIVYTEVGRTSRVNIVCNFDAVPPVEVIWRHNQSRINFKERGRLTESHTHEGVYIMEIRSLLPEDLGEYECVGGNNQGQAIGVISIRAEPYDLQIESELEGLYSDQYRLEWAVISHNPLIEFDLKIQEVNDTHNASWLSSTIPAPRHHILHHKQHYDISELKPSTQYRVKLRARNTYGYSEWIEFEFNTNEGDDNDLAAYTVVISPYHGAAGKMDFIAIYV</sequence>
<dbReference type="CDD" id="cd00063">
    <property type="entry name" value="FN3"/>
    <property type="match status" value="1"/>
</dbReference>
<evidence type="ECO:0000259" key="4">
    <source>
        <dbReference type="PROSITE" id="PS50835"/>
    </source>
</evidence>
<dbReference type="InterPro" id="IPR036116">
    <property type="entry name" value="FN3_sf"/>
</dbReference>
<dbReference type="GO" id="GO:0005886">
    <property type="term" value="C:plasma membrane"/>
    <property type="evidence" value="ECO:0007669"/>
    <property type="project" value="TreeGrafter"/>
</dbReference>
<feature type="domain" description="Fibronectin type-III" evidence="5">
    <location>
        <begin position="227"/>
        <end position="331"/>
    </location>
</feature>
<evidence type="ECO:0000256" key="1">
    <source>
        <dbReference type="ARBA" id="ARBA00022729"/>
    </source>
</evidence>
<dbReference type="PROSITE" id="PS50853">
    <property type="entry name" value="FN3"/>
    <property type="match status" value="1"/>
</dbReference>
<dbReference type="Gene3D" id="2.60.40.10">
    <property type="entry name" value="Immunoglobulins"/>
    <property type="match status" value="4"/>
</dbReference>
<dbReference type="PANTHER" id="PTHR45080:SF8">
    <property type="entry name" value="IG-LIKE DOMAIN-CONTAINING PROTEIN"/>
    <property type="match status" value="1"/>
</dbReference>
<dbReference type="SMART" id="SM00409">
    <property type="entry name" value="IG"/>
    <property type="match status" value="2"/>
</dbReference>
<dbReference type="InterPro" id="IPR003598">
    <property type="entry name" value="Ig_sub2"/>
</dbReference>
<dbReference type="GO" id="GO:0007156">
    <property type="term" value="P:homophilic cell adhesion via plasma membrane adhesion molecules"/>
    <property type="evidence" value="ECO:0007669"/>
    <property type="project" value="TreeGrafter"/>
</dbReference>
<dbReference type="PANTHER" id="PTHR45080">
    <property type="entry name" value="CONTACTIN 5"/>
    <property type="match status" value="1"/>
</dbReference>
<keyword evidence="7" id="KW-1185">Reference proteome</keyword>
<dbReference type="InterPro" id="IPR013098">
    <property type="entry name" value="Ig_I-set"/>
</dbReference>
<reference evidence="6" key="1">
    <citation type="journal article" date="2023" name="Mol. Biol. Evol.">
        <title>Third-Generation Sequencing Reveals the Adaptive Role of the Epigenome in Three Deep-Sea Polychaetes.</title>
        <authorList>
            <person name="Perez M."/>
            <person name="Aroh O."/>
            <person name="Sun Y."/>
            <person name="Lan Y."/>
            <person name="Juniper S.K."/>
            <person name="Young C.R."/>
            <person name="Angers B."/>
            <person name="Qian P.Y."/>
        </authorList>
    </citation>
    <scope>NUCLEOTIDE SEQUENCE</scope>
    <source>
        <strain evidence="6">P08H-3</strain>
    </source>
</reference>
<dbReference type="EMBL" id="JAODUP010000399">
    <property type="protein sequence ID" value="KAK2150612.1"/>
    <property type="molecule type" value="Genomic_DNA"/>
</dbReference>
<dbReference type="InterPro" id="IPR003961">
    <property type="entry name" value="FN3_dom"/>
</dbReference>
<dbReference type="InterPro" id="IPR013783">
    <property type="entry name" value="Ig-like_fold"/>
</dbReference>
<keyword evidence="3" id="KW-1015">Disulfide bond</keyword>
<keyword evidence="1" id="KW-0732">Signal</keyword>
<accession>A0AAD9JCF3</accession>
<evidence type="ECO:0000313" key="6">
    <source>
        <dbReference type="EMBL" id="KAK2150612.1"/>
    </source>
</evidence>
<dbReference type="InterPro" id="IPR036179">
    <property type="entry name" value="Ig-like_dom_sf"/>
</dbReference>
<dbReference type="Proteomes" id="UP001208570">
    <property type="component" value="Unassembled WGS sequence"/>
</dbReference>
<dbReference type="SUPFAM" id="SSF49265">
    <property type="entry name" value="Fibronectin type III"/>
    <property type="match status" value="1"/>
</dbReference>